<feature type="binding site" evidence="17">
    <location>
        <position position="367"/>
    </location>
    <ligand>
        <name>(6S)-NADPHX</name>
        <dbReference type="ChEBI" id="CHEBI:64076"/>
    </ligand>
</feature>
<comment type="function">
    <text evidence="18">Catalyzes the epimerization of the S- and R-forms of NAD(P)HX, a damaged form of NAD(P)H that is a result of enzymatic or heat-dependent hydration. This is a prerequisite for the S-specific NAD(P)H-hydrate dehydratase to allow the repair of both epimers of NAD(P)HX.</text>
</comment>
<dbReference type="KEGG" id="xbc:ELE36_11425"/>
<keyword evidence="8 17" id="KW-0521">NADP</keyword>
<feature type="binding site" evidence="17">
    <location>
        <position position="434"/>
    </location>
    <ligand>
        <name>(6S)-NADPHX</name>
        <dbReference type="ChEBI" id="CHEBI:64076"/>
    </ligand>
</feature>
<feature type="binding site" evidence="18">
    <location>
        <begin position="60"/>
        <end position="64"/>
    </location>
    <ligand>
        <name>(6S)-NADPHX</name>
        <dbReference type="ChEBI" id="CHEBI:64076"/>
    </ligand>
</feature>
<dbReference type="InterPro" id="IPR000631">
    <property type="entry name" value="CARKD"/>
</dbReference>
<comment type="catalytic activity">
    <reaction evidence="15 17 19">
        <text>(6S)-NADHX + ADP = AMP + phosphate + NADH + H(+)</text>
        <dbReference type="Rhea" id="RHEA:32223"/>
        <dbReference type="ChEBI" id="CHEBI:15378"/>
        <dbReference type="ChEBI" id="CHEBI:43474"/>
        <dbReference type="ChEBI" id="CHEBI:57945"/>
        <dbReference type="ChEBI" id="CHEBI:64074"/>
        <dbReference type="ChEBI" id="CHEBI:456215"/>
        <dbReference type="ChEBI" id="CHEBI:456216"/>
        <dbReference type="EC" id="4.2.1.136"/>
    </reaction>
</comment>
<evidence type="ECO:0000256" key="15">
    <source>
        <dbReference type="ARBA" id="ARBA00048238"/>
    </source>
</evidence>
<dbReference type="PROSITE" id="PS51383">
    <property type="entry name" value="YJEF_C_3"/>
    <property type="match status" value="1"/>
</dbReference>
<proteinExistence type="inferred from homology"/>
<feature type="binding site" evidence="18">
    <location>
        <position position="124"/>
    </location>
    <ligand>
        <name>K(+)</name>
        <dbReference type="ChEBI" id="CHEBI:29103"/>
    </ligand>
</feature>
<name>A0A411HKA2_9GAMM</name>
<comment type="similarity">
    <text evidence="3 19">In the N-terminal section; belongs to the NnrE/AIBP family.</text>
</comment>
<dbReference type="Pfam" id="PF01256">
    <property type="entry name" value="Carb_kinase"/>
    <property type="match status" value="1"/>
</dbReference>
<dbReference type="SUPFAM" id="SSF64153">
    <property type="entry name" value="YjeF N-terminal domain-like"/>
    <property type="match status" value="1"/>
</dbReference>
<keyword evidence="7 17" id="KW-0067">ATP-binding</keyword>
<dbReference type="Gene3D" id="3.40.50.10260">
    <property type="entry name" value="YjeF N-terminal domain"/>
    <property type="match status" value="1"/>
</dbReference>
<dbReference type="InterPro" id="IPR004443">
    <property type="entry name" value="YjeF_N_dom"/>
</dbReference>
<feature type="binding site" evidence="18">
    <location>
        <begin position="128"/>
        <end position="134"/>
    </location>
    <ligand>
        <name>(6S)-NADPHX</name>
        <dbReference type="ChEBI" id="CHEBI:64076"/>
    </ligand>
</feature>
<feature type="binding site" evidence="17">
    <location>
        <position position="259"/>
    </location>
    <ligand>
        <name>(6S)-NADPHX</name>
        <dbReference type="ChEBI" id="CHEBI:64076"/>
    </ligand>
</feature>
<evidence type="ECO:0000256" key="5">
    <source>
        <dbReference type="ARBA" id="ARBA00022723"/>
    </source>
</evidence>
<comment type="similarity">
    <text evidence="4 19">In the C-terminal section; belongs to the NnrD/CARKD family.</text>
</comment>
<evidence type="ECO:0000259" key="20">
    <source>
        <dbReference type="PROSITE" id="PS51383"/>
    </source>
</evidence>
<dbReference type="InterPro" id="IPR030677">
    <property type="entry name" value="Nnr"/>
</dbReference>
<comment type="catalytic activity">
    <reaction evidence="16 17 19">
        <text>(6S)-NADPHX + ADP = AMP + phosphate + NADPH + H(+)</text>
        <dbReference type="Rhea" id="RHEA:32235"/>
        <dbReference type="ChEBI" id="CHEBI:15378"/>
        <dbReference type="ChEBI" id="CHEBI:43474"/>
        <dbReference type="ChEBI" id="CHEBI:57783"/>
        <dbReference type="ChEBI" id="CHEBI:64076"/>
        <dbReference type="ChEBI" id="CHEBI:456215"/>
        <dbReference type="ChEBI" id="CHEBI:456216"/>
        <dbReference type="EC" id="4.2.1.136"/>
    </reaction>
</comment>
<dbReference type="SUPFAM" id="SSF53613">
    <property type="entry name" value="Ribokinase-like"/>
    <property type="match status" value="1"/>
</dbReference>
<dbReference type="PROSITE" id="PS51385">
    <property type="entry name" value="YJEF_N"/>
    <property type="match status" value="1"/>
</dbReference>
<comment type="catalytic activity">
    <reaction evidence="2 18 19">
        <text>(6R)-NADPHX = (6S)-NADPHX</text>
        <dbReference type="Rhea" id="RHEA:32227"/>
        <dbReference type="ChEBI" id="CHEBI:64076"/>
        <dbReference type="ChEBI" id="CHEBI:64077"/>
        <dbReference type="EC" id="5.1.99.6"/>
    </reaction>
</comment>
<comment type="function">
    <text evidence="17">Catalyzes the dehydration of the S-form of NAD(P)HX at the expense of ADP, which is converted to AMP. Together with NAD(P)HX epimerase, which catalyzes the epimerization of the S- and R-forms, the enzyme allows the repair of both epimers of NAD(P)HX, a damaged form of NAD(P)H that is a result of enzymatic or heat-dependent hydration.</text>
</comment>
<dbReference type="PANTHER" id="PTHR12592">
    <property type="entry name" value="ATP-DEPENDENT (S)-NAD(P)H-HYDRATE DEHYDRATASE FAMILY MEMBER"/>
    <property type="match status" value="1"/>
</dbReference>
<dbReference type="CDD" id="cd01171">
    <property type="entry name" value="YXKO-related"/>
    <property type="match status" value="1"/>
</dbReference>
<evidence type="ECO:0000259" key="21">
    <source>
        <dbReference type="PROSITE" id="PS51385"/>
    </source>
</evidence>
<evidence type="ECO:0000256" key="4">
    <source>
        <dbReference type="ARBA" id="ARBA00009524"/>
    </source>
</evidence>
<comment type="cofactor">
    <cofactor evidence="17">
        <name>Mg(2+)</name>
        <dbReference type="ChEBI" id="CHEBI:18420"/>
    </cofactor>
</comment>
<feature type="binding site" evidence="18">
    <location>
        <position position="157"/>
    </location>
    <ligand>
        <name>(6S)-NADPHX</name>
        <dbReference type="ChEBI" id="CHEBI:64076"/>
    </ligand>
</feature>
<feature type="binding site" evidence="17">
    <location>
        <begin position="404"/>
        <end position="408"/>
    </location>
    <ligand>
        <name>AMP</name>
        <dbReference type="ChEBI" id="CHEBI:456215"/>
    </ligand>
</feature>
<evidence type="ECO:0000256" key="18">
    <source>
        <dbReference type="HAMAP-Rule" id="MF_01966"/>
    </source>
</evidence>
<keyword evidence="12 17" id="KW-0456">Lyase</keyword>
<keyword evidence="23" id="KW-1185">Reference proteome</keyword>
<evidence type="ECO:0000256" key="2">
    <source>
        <dbReference type="ARBA" id="ARBA00000909"/>
    </source>
</evidence>
<evidence type="ECO:0000256" key="19">
    <source>
        <dbReference type="PIRNR" id="PIRNR017184"/>
    </source>
</evidence>
<evidence type="ECO:0000256" key="11">
    <source>
        <dbReference type="ARBA" id="ARBA00023235"/>
    </source>
</evidence>
<evidence type="ECO:0000256" key="16">
    <source>
        <dbReference type="ARBA" id="ARBA00049209"/>
    </source>
</evidence>
<keyword evidence="13" id="KW-0511">Multifunctional enzyme</keyword>
<evidence type="ECO:0000256" key="8">
    <source>
        <dbReference type="ARBA" id="ARBA00022857"/>
    </source>
</evidence>
<dbReference type="EC" id="5.1.99.6" evidence="19"/>
<evidence type="ECO:0000256" key="13">
    <source>
        <dbReference type="ARBA" id="ARBA00023268"/>
    </source>
</evidence>
<dbReference type="EMBL" id="CP035704">
    <property type="protein sequence ID" value="QBB70911.1"/>
    <property type="molecule type" value="Genomic_DNA"/>
</dbReference>
<evidence type="ECO:0000256" key="12">
    <source>
        <dbReference type="ARBA" id="ARBA00023239"/>
    </source>
</evidence>
<organism evidence="22 23">
    <name type="scientific">Pseudolysobacter antarcticus</name>
    <dbReference type="NCBI Taxonomy" id="2511995"/>
    <lineage>
        <taxon>Bacteria</taxon>
        <taxon>Pseudomonadati</taxon>
        <taxon>Pseudomonadota</taxon>
        <taxon>Gammaproteobacteria</taxon>
        <taxon>Lysobacterales</taxon>
        <taxon>Rhodanobacteraceae</taxon>
        <taxon>Pseudolysobacter</taxon>
    </lineage>
</organism>
<dbReference type="GO" id="GO:0005524">
    <property type="term" value="F:ATP binding"/>
    <property type="evidence" value="ECO:0007669"/>
    <property type="project" value="UniProtKB-UniRule"/>
</dbReference>
<dbReference type="EC" id="4.2.1.136" evidence="19"/>
<evidence type="ECO:0000256" key="7">
    <source>
        <dbReference type="ARBA" id="ARBA00022840"/>
    </source>
</evidence>
<dbReference type="PIRSF" id="PIRSF017184">
    <property type="entry name" value="Nnr"/>
    <property type="match status" value="1"/>
</dbReference>
<comment type="function">
    <text evidence="14 19">Bifunctional enzyme that catalyzes the epimerization of the S- and R-forms of NAD(P)HX and the dehydration of the S-form of NAD(P)HX at the expense of ADP, which is converted to AMP. This allows the repair of both epimers of NAD(P)HX, a damaged form of NAD(P)H that is a result of enzymatic or heat-dependent hydration.</text>
</comment>
<evidence type="ECO:0000256" key="6">
    <source>
        <dbReference type="ARBA" id="ARBA00022741"/>
    </source>
</evidence>
<comment type="cofactor">
    <cofactor evidence="18 19">
        <name>K(+)</name>
        <dbReference type="ChEBI" id="CHEBI:29103"/>
    </cofactor>
    <text evidence="18 19">Binds 1 potassium ion per subunit.</text>
</comment>
<reference evidence="22 23" key="1">
    <citation type="submission" date="2019-01" db="EMBL/GenBank/DDBJ databases">
        <title>Pseudolysobacter antarctica gen. nov., sp. nov., isolated from Fildes Peninsula, Antarctica.</title>
        <authorList>
            <person name="Wei Z."/>
            <person name="Peng F."/>
        </authorList>
    </citation>
    <scope>NUCLEOTIDE SEQUENCE [LARGE SCALE GENOMIC DNA]</scope>
    <source>
        <strain evidence="22 23">AQ6-296</strain>
    </source>
</reference>
<dbReference type="Gene3D" id="3.40.1190.20">
    <property type="match status" value="1"/>
</dbReference>
<evidence type="ECO:0000256" key="14">
    <source>
        <dbReference type="ARBA" id="ARBA00025153"/>
    </source>
</evidence>
<dbReference type="OrthoDB" id="9806925at2"/>
<comment type="similarity">
    <text evidence="17">Belongs to the NnrD/CARKD family.</text>
</comment>
<keyword evidence="10 17" id="KW-0520">NAD</keyword>
<dbReference type="InterPro" id="IPR036652">
    <property type="entry name" value="YjeF_N_dom_sf"/>
</dbReference>
<comment type="subunit">
    <text evidence="17">Homotetramer.</text>
</comment>
<dbReference type="AlphaFoldDB" id="A0A411HKA2"/>
<comment type="catalytic activity">
    <reaction evidence="1 18 19">
        <text>(6R)-NADHX = (6S)-NADHX</text>
        <dbReference type="Rhea" id="RHEA:32215"/>
        <dbReference type="ChEBI" id="CHEBI:64074"/>
        <dbReference type="ChEBI" id="CHEBI:64075"/>
        <dbReference type="EC" id="5.1.99.6"/>
    </reaction>
</comment>
<dbReference type="GO" id="GO:0052856">
    <property type="term" value="F:NAD(P)HX epimerase activity"/>
    <property type="evidence" value="ECO:0007669"/>
    <property type="project" value="UniProtKB-UniRule"/>
</dbReference>
<evidence type="ECO:0000256" key="17">
    <source>
        <dbReference type="HAMAP-Rule" id="MF_01965"/>
    </source>
</evidence>
<dbReference type="InterPro" id="IPR029056">
    <property type="entry name" value="Ribokinase-like"/>
</dbReference>
<accession>A0A411HKA2</accession>
<evidence type="ECO:0000256" key="9">
    <source>
        <dbReference type="ARBA" id="ARBA00022958"/>
    </source>
</evidence>
<keyword evidence="9 18" id="KW-0630">Potassium</keyword>
<keyword evidence="11 18" id="KW-0413">Isomerase</keyword>
<comment type="similarity">
    <text evidence="18">Belongs to the NnrE/AIBP family.</text>
</comment>
<comment type="caution">
    <text evidence="18">Lacks conserved residue(s) required for the propagation of feature annotation.</text>
</comment>
<dbReference type="NCBIfam" id="TIGR00197">
    <property type="entry name" value="yjeF_nterm"/>
    <property type="match status" value="1"/>
</dbReference>
<keyword evidence="6 17" id="KW-0547">Nucleotide-binding</keyword>
<dbReference type="GO" id="GO:0046872">
    <property type="term" value="F:metal ion binding"/>
    <property type="evidence" value="ECO:0007669"/>
    <property type="project" value="UniProtKB-UniRule"/>
</dbReference>
<dbReference type="RefSeq" id="WP_129833400.1">
    <property type="nucleotide sequence ID" value="NZ_CP035704.1"/>
</dbReference>
<feature type="binding site" evidence="18">
    <location>
        <position position="61"/>
    </location>
    <ligand>
        <name>K(+)</name>
        <dbReference type="ChEBI" id="CHEBI:29103"/>
    </ligand>
</feature>
<keyword evidence="5 18" id="KW-0479">Metal-binding</keyword>
<dbReference type="InterPro" id="IPR017953">
    <property type="entry name" value="Carbohydrate_kinase_pred_CS"/>
</dbReference>
<evidence type="ECO:0000256" key="1">
    <source>
        <dbReference type="ARBA" id="ARBA00000013"/>
    </source>
</evidence>
<feature type="binding site" evidence="18">
    <location>
        <position position="160"/>
    </location>
    <ligand>
        <name>K(+)</name>
        <dbReference type="ChEBI" id="CHEBI:29103"/>
    </ligand>
</feature>
<feature type="domain" description="YjeF C-terminal" evidence="20">
    <location>
        <begin position="224"/>
        <end position="492"/>
    </location>
</feature>
<dbReference type="GO" id="GO:0110051">
    <property type="term" value="P:metabolite repair"/>
    <property type="evidence" value="ECO:0007669"/>
    <property type="project" value="TreeGrafter"/>
</dbReference>
<sequence length="496" mass="51252">MISHDLYTAAQVRRIDQQVIAQQSVAGYTLMQRAATSAFALLQKRWPAVRSVVVLCGSGNNGGDGYLLALLAHQAGLQVDVLAFGTAKSASDAARAHSVFRDGGGTIISSHENTLLPQADVYVDALFGTGLTRPLSGIAAVLVTQLNASDSPVLSLDIPSGVNADTGGAQGVAVQADVTLSLIAHKRGLFTSDALDFRGELLLDTLDASATAYANETADACLLDRHELDTWLAPRKKNVHKGSFGHVLAIGGDHGMAGAIRLAAEAALRCGAGLVSVATRGGHVPALNAARPELMAQGVEDAQALEHLLPRISTLALGPGLGQCAWGHALWHTALDVGKSQVVDADALNMLALQPRQFSTPTVLTPHPTEAARLLEVTTAEIQSDRFSAARKLAKKFNAVIVLKGAGSLVCAPDGQVRICPWGNPGMAVAGMGDVLTGVIAALLAQGIPAWPAAQLGVALHALAGDAAAKQGQRGLLASDLFPHLRLLANGVKTNG</sequence>
<protein>
    <recommendedName>
        <fullName evidence="19">Bifunctional NAD(P)H-hydrate repair enzyme</fullName>
    </recommendedName>
    <alternativeName>
        <fullName evidence="19">Nicotinamide nucleotide repair protein</fullName>
    </alternativeName>
    <domain>
        <recommendedName>
            <fullName evidence="19">ADP-dependent (S)-NAD(P)H-hydrate dehydratase</fullName>
            <ecNumber evidence="19">4.2.1.136</ecNumber>
        </recommendedName>
        <alternativeName>
            <fullName evidence="19">ADP-dependent NAD(P)HX dehydratase</fullName>
        </alternativeName>
    </domain>
    <domain>
        <recommendedName>
            <fullName evidence="19">NAD(P)H-hydrate epimerase</fullName>
            <ecNumber evidence="19">5.1.99.6</ecNumber>
        </recommendedName>
    </domain>
</protein>
<dbReference type="Proteomes" id="UP000291562">
    <property type="component" value="Chromosome"/>
</dbReference>
<evidence type="ECO:0000313" key="22">
    <source>
        <dbReference type="EMBL" id="QBB70911.1"/>
    </source>
</evidence>
<dbReference type="PROSITE" id="PS01050">
    <property type="entry name" value="YJEF_C_2"/>
    <property type="match status" value="1"/>
</dbReference>
<evidence type="ECO:0000256" key="10">
    <source>
        <dbReference type="ARBA" id="ARBA00023027"/>
    </source>
</evidence>
<dbReference type="GO" id="GO:0046496">
    <property type="term" value="P:nicotinamide nucleotide metabolic process"/>
    <property type="evidence" value="ECO:0007669"/>
    <property type="project" value="UniProtKB-UniRule"/>
</dbReference>
<gene>
    <name evidence="18" type="primary">nnrE</name>
    <name evidence="17" type="synonym">nnrD</name>
    <name evidence="22" type="ORF">ELE36_11425</name>
</gene>
<dbReference type="HAMAP" id="MF_01965">
    <property type="entry name" value="NADHX_dehydratase"/>
    <property type="match status" value="1"/>
</dbReference>
<dbReference type="PANTHER" id="PTHR12592:SF0">
    <property type="entry name" value="ATP-DEPENDENT (S)-NAD(P)H-HYDRATE DEHYDRATASE"/>
    <property type="match status" value="1"/>
</dbReference>
<evidence type="ECO:0000313" key="23">
    <source>
        <dbReference type="Proteomes" id="UP000291562"/>
    </source>
</evidence>
<feature type="binding site" evidence="17">
    <location>
        <position position="320"/>
    </location>
    <ligand>
        <name>(6S)-NADPHX</name>
        <dbReference type="ChEBI" id="CHEBI:64076"/>
    </ligand>
</feature>
<dbReference type="GO" id="GO:0052855">
    <property type="term" value="F:ADP-dependent NAD(P)H-hydrate dehydratase activity"/>
    <property type="evidence" value="ECO:0007669"/>
    <property type="project" value="UniProtKB-UniRule"/>
</dbReference>
<feature type="domain" description="YjeF N-terminal" evidence="21">
    <location>
        <begin position="12"/>
        <end position="214"/>
    </location>
</feature>
<evidence type="ECO:0000256" key="3">
    <source>
        <dbReference type="ARBA" id="ARBA00006001"/>
    </source>
</evidence>
<feature type="binding site" evidence="17">
    <location>
        <position position="433"/>
    </location>
    <ligand>
        <name>AMP</name>
        <dbReference type="ChEBI" id="CHEBI:456215"/>
    </ligand>
</feature>
<dbReference type="HAMAP" id="MF_01966">
    <property type="entry name" value="NADHX_epimerase"/>
    <property type="match status" value="1"/>
</dbReference>
<dbReference type="Pfam" id="PF03853">
    <property type="entry name" value="YjeF_N"/>
    <property type="match status" value="1"/>
</dbReference>
<dbReference type="NCBIfam" id="TIGR00196">
    <property type="entry name" value="yjeF_cterm"/>
    <property type="match status" value="1"/>
</dbReference>